<reference evidence="15 16" key="1">
    <citation type="journal article" date="2014" name="Int. J. Syst. Evol. Microbiol.">
        <title>Phylogenomics and the dynamic genome evolution of the genus Streptococcus.</title>
        <authorList>
            <consortium name="The Broad Institute Genome Sequencing Platform"/>
            <person name="Richards V.P."/>
            <person name="Palmer S.R."/>
            <person name="Pavinski Bitar P.D."/>
            <person name="Qin X."/>
            <person name="Weinstock G.M."/>
            <person name="Highlander S.K."/>
            <person name="Town C.D."/>
            <person name="Burne R.A."/>
            <person name="Stanhope M.J."/>
        </authorList>
    </citation>
    <scope>NUCLEOTIDE SEQUENCE [LARGE SCALE GENOMIC DNA]</scope>
    <source>
        <strain evidence="15 16">2285-97</strain>
    </source>
</reference>
<evidence type="ECO:0000256" key="12">
    <source>
        <dbReference type="HAMAP-Rule" id="MF_01145"/>
    </source>
</evidence>
<feature type="chain" id="PRO_5038563939" description="Foldase protein PrsA" evidence="13">
    <location>
        <begin position="22"/>
        <end position="313"/>
    </location>
</feature>
<keyword evidence="7 12" id="KW-0697">Rotamase</keyword>
<feature type="signal peptide" evidence="13">
    <location>
        <begin position="1"/>
        <end position="21"/>
    </location>
</feature>
<gene>
    <name evidence="12 15" type="primary">prsA</name>
    <name evidence="15" type="ORF">STRUR_0659</name>
</gene>
<proteinExistence type="inferred from homology"/>
<evidence type="ECO:0000256" key="1">
    <source>
        <dbReference type="ARBA" id="ARBA00000971"/>
    </source>
</evidence>
<evidence type="ECO:0000256" key="8">
    <source>
        <dbReference type="ARBA" id="ARBA00023136"/>
    </source>
</evidence>
<comment type="similarity">
    <text evidence="4 12">Belongs to the PrsA family.</text>
</comment>
<dbReference type="InterPro" id="IPR050245">
    <property type="entry name" value="PrsA_foldase"/>
</dbReference>
<comment type="subcellular location">
    <subcellularLocation>
        <location evidence="3 12">Cell membrane</location>
        <topology evidence="3 12">Lipid-anchor</topology>
    </subcellularLocation>
</comment>
<evidence type="ECO:0000256" key="3">
    <source>
        <dbReference type="ARBA" id="ARBA00004193"/>
    </source>
</evidence>
<accession>G5KDL5</accession>
<comment type="caution">
    <text evidence="15">The sequence shown here is derived from an EMBL/GenBank/DDBJ whole genome shotgun (WGS) entry which is preliminary data.</text>
</comment>
<evidence type="ECO:0000256" key="10">
    <source>
        <dbReference type="ARBA" id="ARBA00023235"/>
    </source>
</evidence>
<evidence type="ECO:0000313" key="15">
    <source>
        <dbReference type="EMBL" id="EHJ57006.1"/>
    </source>
</evidence>
<dbReference type="AlphaFoldDB" id="G5KDL5"/>
<evidence type="ECO:0000256" key="7">
    <source>
        <dbReference type="ARBA" id="ARBA00023110"/>
    </source>
</evidence>
<evidence type="ECO:0000259" key="14">
    <source>
        <dbReference type="Pfam" id="PF13145"/>
    </source>
</evidence>
<evidence type="ECO:0000256" key="5">
    <source>
        <dbReference type="ARBA" id="ARBA00022475"/>
    </source>
</evidence>
<dbReference type="InterPro" id="IPR027304">
    <property type="entry name" value="Trigger_fact/SurA_dom_sf"/>
</dbReference>
<dbReference type="GO" id="GO:0006457">
    <property type="term" value="P:protein folding"/>
    <property type="evidence" value="ECO:0007669"/>
    <property type="project" value="UniProtKB-UniRule"/>
</dbReference>
<dbReference type="RefSeq" id="WP_006739739.1">
    <property type="nucleotide sequence ID" value="NZ_AEUZ02000001.1"/>
</dbReference>
<dbReference type="InterPro" id="IPR023059">
    <property type="entry name" value="Foldase_PrsA"/>
</dbReference>
<name>G5KDL5_9STRE</name>
<evidence type="ECO:0000256" key="6">
    <source>
        <dbReference type="ARBA" id="ARBA00022729"/>
    </source>
</evidence>
<dbReference type="PANTHER" id="PTHR47245">
    <property type="entry name" value="PEPTIDYLPROLYL ISOMERASE"/>
    <property type="match status" value="1"/>
</dbReference>
<sequence length="313" mass="34217">MKKQSKIVTGLVTLASVVTLAACSSSNASNSNIVTMKGDTITVSDFYKDVKSSTAAQQSMLNLIMAKVFEQQYGDKISKSKVEKAYNKTAKSYGSSFSSALSSAGLTTDSYKQQIRTTMLVEYAVKQAAKKELTTANYKKAYKTYQPQMTAQVIKLDSEDTAKSVLEEVKKDGADFSKIAKSKTTETNKKTEYKFDSSSTALPSSVLTKAFDLKEGETSEVVSAMDSTTYKTSYYIVKAVKKQTKSDNWKTYKKELKKVILNSKMSDSTFQNKVIAKALDKANVKIKDSAFSNILAKFASNSSNSSTSSSSSK</sequence>
<dbReference type="InterPro" id="IPR000297">
    <property type="entry name" value="PPIase_PpiC"/>
</dbReference>
<dbReference type="STRING" id="764291.STRUR_0659"/>
<evidence type="ECO:0000256" key="11">
    <source>
        <dbReference type="ARBA" id="ARBA00023288"/>
    </source>
</evidence>
<keyword evidence="10 12" id="KW-0413">Isomerase</keyword>
<dbReference type="Proteomes" id="UP000005388">
    <property type="component" value="Unassembled WGS sequence"/>
</dbReference>
<dbReference type="Pfam" id="PF13145">
    <property type="entry name" value="Rotamase_2"/>
    <property type="match status" value="1"/>
</dbReference>
<dbReference type="HAMAP" id="MF_01145">
    <property type="entry name" value="Foldase_PrsA"/>
    <property type="match status" value="1"/>
</dbReference>
<dbReference type="PROSITE" id="PS51257">
    <property type="entry name" value="PROKAR_LIPOPROTEIN"/>
    <property type="match status" value="1"/>
</dbReference>
<dbReference type="InterPro" id="IPR046357">
    <property type="entry name" value="PPIase_dom_sf"/>
</dbReference>
<dbReference type="EMBL" id="AEUZ02000001">
    <property type="protein sequence ID" value="EHJ57006.1"/>
    <property type="molecule type" value="Genomic_DNA"/>
</dbReference>
<evidence type="ECO:0000256" key="2">
    <source>
        <dbReference type="ARBA" id="ARBA00003828"/>
    </source>
</evidence>
<protein>
    <recommendedName>
        <fullName evidence="12">Foldase protein PrsA</fullName>
        <ecNumber evidence="12">5.2.1.8</ecNumber>
    </recommendedName>
</protein>
<dbReference type="GO" id="GO:0003755">
    <property type="term" value="F:peptidyl-prolyl cis-trans isomerase activity"/>
    <property type="evidence" value="ECO:0007669"/>
    <property type="project" value="UniProtKB-UniRule"/>
</dbReference>
<feature type="domain" description="PpiC" evidence="14">
    <location>
        <begin position="142"/>
        <end position="242"/>
    </location>
</feature>
<dbReference type="eggNOG" id="COG0760">
    <property type="taxonomic scope" value="Bacteria"/>
</dbReference>
<evidence type="ECO:0000256" key="13">
    <source>
        <dbReference type="SAM" id="SignalP"/>
    </source>
</evidence>
<dbReference type="SUPFAM" id="SSF109998">
    <property type="entry name" value="Triger factor/SurA peptide-binding domain-like"/>
    <property type="match status" value="1"/>
</dbReference>
<keyword evidence="16" id="KW-1185">Reference proteome</keyword>
<keyword evidence="8 12" id="KW-0472">Membrane</keyword>
<keyword evidence="9 12" id="KW-0564">Palmitate</keyword>
<organism evidence="15 16">
    <name type="scientific">Streptococcus urinalis 2285-97</name>
    <dbReference type="NCBI Taxonomy" id="764291"/>
    <lineage>
        <taxon>Bacteria</taxon>
        <taxon>Bacillati</taxon>
        <taxon>Bacillota</taxon>
        <taxon>Bacilli</taxon>
        <taxon>Lactobacillales</taxon>
        <taxon>Streptococcaceae</taxon>
        <taxon>Streptococcus</taxon>
    </lineage>
</organism>
<comment type="catalytic activity">
    <reaction evidence="1 12">
        <text>[protein]-peptidylproline (omega=180) = [protein]-peptidylproline (omega=0)</text>
        <dbReference type="Rhea" id="RHEA:16237"/>
        <dbReference type="Rhea" id="RHEA-COMP:10747"/>
        <dbReference type="Rhea" id="RHEA-COMP:10748"/>
        <dbReference type="ChEBI" id="CHEBI:83833"/>
        <dbReference type="ChEBI" id="CHEBI:83834"/>
        <dbReference type="EC" id="5.2.1.8"/>
    </reaction>
</comment>
<keyword evidence="6 12" id="KW-0732">Signal</keyword>
<evidence type="ECO:0000313" key="16">
    <source>
        <dbReference type="Proteomes" id="UP000005388"/>
    </source>
</evidence>
<dbReference type="PANTHER" id="PTHR47245:SF1">
    <property type="entry name" value="FOLDASE PROTEIN PRSA"/>
    <property type="match status" value="1"/>
</dbReference>
<keyword evidence="11 12" id="KW-0449">Lipoprotein</keyword>
<comment type="function">
    <text evidence="2 12">Plays a major role in protein secretion by helping the post-translocational extracellular folding of several secreted proteins.</text>
</comment>
<dbReference type="NCBIfam" id="NF002361">
    <property type="entry name" value="PRK01326.1"/>
    <property type="match status" value="1"/>
</dbReference>
<dbReference type="Gene3D" id="3.10.50.40">
    <property type="match status" value="1"/>
</dbReference>
<evidence type="ECO:0000256" key="4">
    <source>
        <dbReference type="ARBA" id="ARBA00006071"/>
    </source>
</evidence>
<dbReference type="GO" id="GO:0005886">
    <property type="term" value="C:plasma membrane"/>
    <property type="evidence" value="ECO:0007669"/>
    <property type="project" value="UniProtKB-SubCell"/>
</dbReference>
<keyword evidence="5 12" id="KW-1003">Cell membrane</keyword>
<dbReference type="SUPFAM" id="SSF54534">
    <property type="entry name" value="FKBP-like"/>
    <property type="match status" value="1"/>
</dbReference>
<dbReference type="EC" id="5.2.1.8" evidence="12"/>
<evidence type="ECO:0000256" key="9">
    <source>
        <dbReference type="ARBA" id="ARBA00023139"/>
    </source>
</evidence>